<sequence>MSEYASNKSQHENTSTTKSYSTNPLAIHLPIQPMSPSSSSTSHTTNTPATAPSNAPHQQPHQQPQSSLHQSPHQSYPSHPMVTRSKAGIFKSQGSAYFTRIFLLQETQGQSSSNRDAKELGEKHIVDVHLLDIPIIGDNKREYNSNGGRLNNGTESIKEFHTGLLLKTLGHKARFSALMRAIGVEFLTENPLVINNMHMRQPSDKLRRPWNSSSVRIVVVGSSGWWRWWFGLRVSKEKGEGNRDLGEIGKEIQPGGRLSGQNGLCVSAHGGVAGLGER</sequence>
<organism evidence="2 3">
    <name type="scientific">Cannabis sativa</name>
    <name type="common">Hemp</name>
    <name type="synonym">Marijuana</name>
    <dbReference type="NCBI Taxonomy" id="3483"/>
    <lineage>
        <taxon>Eukaryota</taxon>
        <taxon>Viridiplantae</taxon>
        <taxon>Streptophyta</taxon>
        <taxon>Embryophyta</taxon>
        <taxon>Tracheophyta</taxon>
        <taxon>Spermatophyta</taxon>
        <taxon>Magnoliopsida</taxon>
        <taxon>eudicotyledons</taxon>
        <taxon>Gunneridae</taxon>
        <taxon>Pentapetalae</taxon>
        <taxon>rosids</taxon>
        <taxon>fabids</taxon>
        <taxon>Rosales</taxon>
        <taxon>Cannabaceae</taxon>
        <taxon>Cannabis</taxon>
    </lineage>
</organism>
<evidence type="ECO:0000256" key="1">
    <source>
        <dbReference type="SAM" id="MobiDB-lite"/>
    </source>
</evidence>
<accession>A0A803QHT9</accession>
<dbReference type="Gramene" id="evm.model.09.929">
    <property type="protein sequence ID" value="cds.evm.model.09.929"/>
    <property type="gene ID" value="evm.TU.09.929"/>
</dbReference>
<evidence type="ECO:0000313" key="3">
    <source>
        <dbReference type="Proteomes" id="UP000596661"/>
    </source>
</evidence>
<feature type="compositionally biased region" description="Low complexity" evidence="1">
    <location>
        <begin position="35"/>
        <end position="80"/>
    </location>
</feature>
<dbReference type="EnsemblPlants" id="evm.model.09.929">
    <property type="protein sequence ID" value="cds.evm.model.09.929"/>
    <property type="gene ID" value="evm.TU.09.929"/>
</dbReference>
<name>A0A803QHT9_CANSA</name>
<reference evidence="2" key="1">
    <citation type="submission" date="2018-11" db="EMBL/GenBank/DDBJ databases">
        <authorList>
            <person name="Grassa J C."/>
        </authorList>
    </citation>
    <scope>NUCLEOTIDE SEQUENCE [LARGE SCALE GENOMIC DNA]</scope>
</reference>
<protein>
    <submittedName>
        <fullName evidence="2">Uncharacterized protein</fullName>
    </submittedName>
</protein>
<keyword evidence="3" id="KW-1185">Reference proteome</keyword>
<reference evidence="2" key="2">
    <citation type="submission" date="2021-03" db="UniProtKB">
        <authorList>
            <consortium name="EnsemblPlants"/>
        </authorList>
    </citation>
    <scope>IDENTIFICATION</scope>
</reference>
<feature type="compositionally biased region" description="Polar residues" evidence="1">
    <location>
        <begin position="1"/>
        <end position="24"/>
    </location>
</feature>
<dbReference type="Proteomes" id="UP000596661">
    <property type="component" value="Chromosome 9"/>
</dbReference>
<evidence type="ECO:0000313" key="2">
    <source>
        <dbReference type="EnsemblPlants" id="cds.evm.model.09.929"/>
    </source>
</evidence>
<feature type="region of interest" description="Disordered" evidence="1">
    <location>
        <begin position="1"/>
        <end position="81"/>
    </location>
</feature>
<dbReference type="AlphaFoldDB" id="A0A803QHT9"/>
<proteinExistence type="predicted"/>
<dbReference type="EMBL" id="UZAU01000741">
    <property type="status" value="NOT_ANNOTATED_CDS"/>
    <property type="molecule type" value="Genomic_DNA"/>
</dbReference>